<dbReference type="RefSeq" id="WP_173079333.1">
    <property type="nucleotide sequence ID" value="NZ_BAABJB010000013.1"/>
</dbReference>
<sequence>MGEERELTAAELVEELVINAWAIYNDHAPVDGQCPVCKVPTLCEARAGSIKYLRSKALID</sequence>
<gene>
    <name evidence="1" type="ORF">Prum_061080</name>
</gene>
<keyword evidence="2" id="KW-1185">Reference proteome</keyword>
<organism evidence="1 2">
    <name type="scientific">Phytohabitans rumicis</name>
    <dbReference type="NCBI Taxonomy" id="1076125"/>
    <lineage>
        <taxon>Bacteria</taxon>
        <taxon>Bacillati</taxon>
        <taxon>Actinomycetota</taxon>
        <taxon>Actinomycetes</taxon>
        <taxon>Micromonosporales</taxon>
        <taxon>Micromonosporaceae</taxon>
    </lineage>
</organism>
<accession>A0A6V8LEF4</accession>
<dbReference type="EMBL" id="BLPG01000001">
    <property type="protein sequence ID" value="GFJ92466.1"/>
    <property type="molecule type" value="Genomic_DNA"/>
</dbReference>
<reference evidence="1 2" key="1">
    <citation type="submission" date="2020-03" db="EMBL/GenBank/DDBJ databases">
        <title>Whole genome shotgun sequence of Phytohabitans rumicis NBRC 108638.</title>
        <authorList>
            <person name="Komaki H."/>
            <person name="Tamura T."/>
        </authorList>
    </citation>
    <scope>NUCLEOTIDE SEQUENCE [LARGE SCALE GENOMIC DNA]</scope>
    <source>
        <strain evidence="1 2">NBRC 108638</strain>
    </source>
</reference>
<evidence type="ECO:0000313" key="1">
    <source>
        <dbReference type="EMBL" id="GFJ92466.1"/>
    </source>
</evidence>
<reference evidence="1 2" key="2">
    <citation type="submission" date="2020-03" db="EMBL/GenBank/DDBJ databases">
        <authorList>
            <person name="Ichikawa N."/>
            <person name="Kimura A."/>
            <person name="Kitahashi Y."/>
            <person name="Uohara A."/>
        </authorList>
    </citation>
    <scope>NUCLEOTIDE SEQUENCE [LARGE SCALE GENOMIC DNA]</scope>
    <source>
        <strain evidence="1 2">NBRC 108638</strain>
    </source>
</reference>
<name>A0A6V8LEF4_9ACTN</name>
<protein>
    <submittedName>
        <fullName evidence="1">Uncharacterized protein</fullName>
    </submittedName>
</protein>
<proteinExistence type="predicted"/>
<dbReference type="Proteomes" id="UP000482960">
    <property type="component" value="Unassembled WGS sequence"/>
</dbReference>
<evidence type="ECO:0000313" key="2">
    <source>
        <dbReference type="Proteomes" id="UP000482960"/>
    </source>
</evidence>
<comment type="caution">
    <text evidence="1">The sequence shown here is derived from an EMBL/GenBank/DDBJ whole genome shotgun (WGS) entry which is preliminary data.</text>
</comment>
<dbReference type="AlphaFoldDB" id="A0A6V8LEF4"/>